<accession>A0A147JY51</accession>
<dbReference type="SUPFAM" id="SSF55282">
    <property type="entry name" value="RL5-like"/>
    <property type="match status" value="1"/>
</dbReference>
<dbReference type="Proteomes" id="UP000074294">
    <property type="component" value="Unassembled WGS sequence"/>
</dbReference>
<dbReference type="AlphaFoldDB" id="A0A147JY51"/>
<name>A0A147JY51_HADYE</name>
<evidence type="ECO:0000313" key="2">
    <source>
        <dbReference type="Proteomes" id="UP000074294"/>
    </source>
</evidence>
<evidence type="ECO:0000313" key="1">
    <source>
        <dbReference type="EMBL" id="KUO41441.1"/>
    </source>
</evidence>
<dbReference type="EMBL" id="LQMQ01000021">
    <property type="protein sequence ID" value="KUO41441.1"/>
    <property type="molecule type" value="Genomic_DNA"/>
</dbReference>
<dbReference type="STRING" id="1776334.APZ16_06515"/>
<gene>
    <name evidence="1" type="ORF">APZ16_06515</name>
</gene>
<comment type="caution">
    <text evidence="1">The sequence shown here is derived from an EMBL/GenBank/DDBJ whole genome shotgun (WGS) entry which is preliminary data.</text>
</comment>
<proteinExistence type="predicted"/>
<organism evidence="1 2">
    <name type="scientific">Hadarchaeum yellowstonense</name>
    <dbReference type="NCBI Taxonomy" id="1776334"/>
    <lineage>
        <taxon>Archaea</taxon>
        <taxon>Methanobacteriati</taxon>
        <taxon>Candidatus Hadarchaeota</taxon>
        <taxon>Candidatus Hadarchaeia</taxon>
        <taxon>Candidatus Hadarchaeales</taxon>
        <taxon>Candidatus Hadarchaeaceae</taxon>
        <taxon>Candidatus Hadarchaeum</taxon>
    </lineage>
</organism>
<protein>
    <recommendedName>
        <fullName evidence="3">Exosome protein</fullName>
    </recommendedName>
</protein>
<dbReference type="InterPro" id="IPR002739">
    <property type="entry name" value="PAB1135-like"/>
</dbReference>
<dbReference type="InterPro" id="IPR022803">
    <property type="entry name" value="Ribosomal_uL5_dom_sf"/>
</dbReference>
<dbReference type="PANTHER" id="PTHR38816:SF1">
    <property type="entry name" value="EXOSOME SUBUNIT"/>
    <property type="match status" value="1"/>
</dbReference>
<sequence length="158" mass="17893">MEFPFSSAAVSLHVHATEDEQRALELLKGLLPSPVEVRRSLLTGHHGNPITVLEARINQKKDLREFWQTIIARMDEAALAELRRTVEKKVDDSGFLYLRFDKQLAQEGKLVPTEVGESIHVRFKVVSFPAKREVAVAKVVNFLEARGKHEAQEEIRGV</sequence>
<evidence type="ECO:0008006" key="3">
    <source>
        <dbReference type="Google" id="ProtNLM"/>
    </source>
</evidence>
<reference evidence="1 2" key="1">
    <citation type="journal article" date="2016" name="Nat. Microbiol.">
        <title>Genomic inference of the metabolism of cosmopolitan subsurface Archaea, Hadesarchaea.</title>
        <authorList>
            <person name="Baker B.J."/>
            <person name="Saw J.H."/>
            <person name="Lind A.E."/>
            <person name="Lazar C.S."/>
            <person name="Hinrichs K.-U."/>
            <person name="Teske A.P."/>
            <person name="Ettema T.J."/>
        </authorList>
    </citation>
    <scope>NUCLEOTIDE SEQUENCE [LARGE SCALE GENOMIC DNA]</scope>
</reference>
<dbReference type="Gene3D" id="3.30.1440.10">
    <property type="match status" value="1"/>
</dbReference>
<dbReference type="PANTHER" id="PTHR38816">
    <property type="entry name" value="EXOSOME SUBUNIT, DUF54 FAMILY-RELATED"/>
    <property type="match status" value="1"/>
</dbReference>
<dbReference type="Pfam" id="PF01877">
    <property type="entry name" value="RNA_binding"/>
    <property type="match status" value="1"/>
</dbReference>